<gene>
    <name evidence="3" type="ORF">EUGRSUZ_L02289</name>
</gene>
<sequence length="291" mass="32068">MAEGNAPSRYVRLTKDQAPLEDITPGELNQPVQIPQGGLDVNPRLVSGSIEIFGDGKWLNVRRCSECGQPLPETYEAPADEDWTTGICACADDPESWLDLILGGILESETSSSVAFTFTRVYHQHRFTMTTSPPLGLCGYKTLRDDIPWTNACVCHAIFVEGGLALAAATAVFHGIDPRTSFLICESLFFAWWICGIYTGLFRQSLQNKYHLKNSPCDPCLVHCCMHWCALCQEHREMKNHLSDNAALPETVVNPPPVQEMSSKHDHQSAAAPPAPASKDPESTNLEMQPV</sequence>
<reference evidence="3 4" key="1">
    <citation type="journal article" date="2014" name="Nature">
        <title>The genome of Eucalyptus grandis.</title>
        <authorList>
            <person name="Myburg A.A."/>
            <person name="Grattapaglia D."/>
            <person name="Tuskan G.A."/>
            <person name="Hellsten U."/>
            <person name="Hayes R.D."/>
            <person name="Grimwood J."/>
            <person name="Jenkins J."/>
            <person name="Lindquist E."/>
            <person name="Tice H."/>
            <person name="Bauer D."/>
            <person name="Goodstein D.M."/>
            <person name="Dubchak I."/>
            <person name="Poliakov A."/>
            <person name="Mizrachi E."/>
            <person name="Kullan A.R."/>
            <person name="Hussey S.G."/>
            <person name="Pinard D."/>
            <person name="van der Merwe K."/>
            <person name="Singh P."/>
            <person name="van Jaarsveld I."/>
            <person name="Silva-Junior O.B."/>
            <person name="Togawa R.C."/>
            <person name="Pappas M.R."/>
            <person name="Faria D.A."/>
            <person name="Sansaloni C.P."/>
            <person name="Petroli C.D."/>
            <person name="Yang X."/>
            <person name="Ranjan P."/>
            <person name="Tschaplinski T.J."/>
            <person name="Ye C.Y."/>
            <person name="Li T."/>
            <person name="Sterck L."/>
            <person name="Vanneste K."/>
            <person name="Murat F."/>
            <person name="Soler M."/>
            <person name="Clemente H.S."/>
            <person name="Saidi N."/>
            <person name="Cassan-Wang H."/>
            <person name="Dunand C."/>
            <person name="Hefer C.A."/>
            <person name="Bornberg-Bauer E."/>
            <person name="Kersting A.R."/>
            <person name="Vining K."/>
            <person name="Amarasinghe V."/>
            <person name="Ranik M."/>
            <person name="Naithani S."/>
            <person name="Elser J."/>
            <person name="Boyd A.E."/>
            <person name="Liston A."/>
            <person name="Spatafora J.W."/>
            <person name="Dharmwardhana P."/>
            <person name="Raja R."/>
            <person name="Sullivan C."/>
            <person name="Romanel E."/>
            <person name="Alves-Ferreira M."/>
            <person name="Kulheim C."/>
            <person name="Foley W."/>
            <person name="Carocha V."/>
            <person name="Paiva J."/>
            <person name="Kudrna D."/>
            <person name="Brommonschenkel S.H."/>
            <person name="Pasquali G."/>
            <person name="Byrne M."/>
            <person name="Rigault P."/>
            <person name="Tibbits J."/>
            <person name="Spokevicius A."/>
            <person name="Jones R.C."/>
            <person name="Steane D.A."/>
            <person name="Vaillancourt R.E."/>
            <person name="Potts B.M."/>
            <person name="Joubert F."/>
            <person name="Barry K."/>
            <person name="Pappas G.J."/>
            <person name="Strauss S.H."/>
            <person name="Jaiswal P."/>
            <person name="Grima-Pettenati J."/>
            <person name="Salse J."/>
            <person name="Van de Peer Y."/>
            <person name="Rokhsar D.S."/>
            <person name="Schmutz J."/>
        </authorList>
    </citation>
    <scope>NUCLEOTIDE SEQUENCE [LARGE SCALE GENOMIC DNA]</scope>
    <source>
        <strain evidence="4">cv. BRASUZ1</strain>
        <tissue evidence="3">Leaf extractions</tissue>
    </source>
</reference>
<accession>A0AAD9WI62</accession>
<protein>
    <recommendedName>
        <fullName evidence="5">Cell number regulator 6</fullName>
    </recommendedName>
</protein>
<feature type="region of interest" description="Disordered" evidence="1">
    <location>
        <begin position="249"/>
        <end position="291"/>
    </location>
</feature>
<dbReference type="Pfam" id="PF04749">
    <property type="entry name" value="PLAC8"/>
    <property type="match status" value="1"/>
</dbReference>
<dbReference type="PANTHER" id="PTHR15907">
    <property type="entry name" value="DUF614 FAMILY PROTEIN-RELATED"/>
    <property type="match status" value="1"/>
</dbReference>
<feature type="transmembrane region" description="Helical" evidence="2">
    <location>
        <begin position="149"/>
        <end position="174"/>
    </location>
</feature>
<evidence type="ECO:0000256" key="1">
    <source>
        <dbReference type="SAM" id="MobiDB-lite"/>
    </source>
</evidence>
<keyword evidence="4" id="KW-1185">Reference proteome</keyword>
<evidence type="ECO:0000313" key="3">
    <source>
        <dbReference type="EMBL" id="KAK2631906.1"/>
    </source>
</evidence>
<dbReference type="Proteomes" id="UP000030711">
    <property type="component" value="Unassembled WGS sequence"/>
</dbReference>
<organism evidence="3 4">
    <name type="scientific">Eucalyptus grandis</name>
    <name type="common">Flooded gum</name>
    <dbReference type="NCBI Taxonomy" id="71139"/>
    <lineage>
        <taxon>Eukaryota</taxon>
        <taxon>Viridiplantae</taxon>
        <taxon>Streptophyta</taxon>
        <taxon>Embryophyta</taxon>
        <taxon>Tracheophyta</taxon>
        <taxon>Spermatophyta</taxon>
        <taxon>Magnoliopsida</taxon>
        <taxon>eudicotyledons</taxon>
        <taxon>Gunneridae</taxon>
        <taxon>Pentapetalae</taxon>
        <taxon>rosids</taxon>
        <taxon>malvids</taxon>
        <taxon>Myrtales</taxon>
        <taxon>Myrtaceae</taxon>
        <taxon>Myrtoideae</taxon>
        <taxon>Eucalypteae</taxon>
        <taxon>Eucalyptus</taxon>
    </lineage>
</organism>
<feature type="transmembrane region" description="Helical" evidence="2">
    <location>
        <begin position="180"/>
        <end position="201"/>
    </location>
</feature>
<proteinExistence type="predicted"/>
<dbReference type="InterPro" id="IPR006461">
    <property type="entry name" value="PLAC_motif_containing"/>
</dbReference>
<keyword evidence="2" id="KW-1133">Transmembrane helix</keyword>
<comment type="caution">
    <text evidence="3">The sequence shown here is derived from an EMBL/GenBank/DDBJ whole genome shotgun (WGS) entry which is preliminary data.</text>
</comment>
<dbReference type="AlphaFoldDB" id="A0AAD9WI62"/>
<dbReference type="EMBL" id="MU848989">
    <property type="protein sequence ID" value="KAK2631906.1"/>
    <property type="molecule type" value="Genomic_DNA"/>
</dbReference>
<name>A0AAD9WI62_EUCGR</name>
<dbReference type="NCBIfam" id="TIGR01571">
    <property type="entry name" value="A_thal_Cys_rich"/>
    <property type="match status" value="1"/>
</dbReference>
<evidence type="ECO:0000313" key="4">
    <source>
        <dbReference type="Proteomes" id="UP000030711"/>
    </source>
</evidence>
<evidence type="ECO:0008006" key="5">
    <source>
        <dbReference type="Google" id="ProtNLM"/>
    </source>
</evidence>
<evidence type="ECO:0000256" key="2">
    <source>
        <dbReference type="SAM" id="Phobius"/>
    </source>
</evidence>
<keyword evidence="2" id="KW-0472">Membrane</keyword>
<keyword evidence="2" id="KW-0812">Transmembrane</keyword>